<evidence type="ECO:0000256" key="5">
    <source>
        <dbReference type="SAM" id="MobiDB-lite"/>
    </source>
</evidence>
<dbReference type="InterPro" id="IPR007568">
    <property type="entry name" value="RTA1"/>
</dbReference>
<dbReference type="PANTHER" id="PTHR31465">
    <property type="entry name" value="PROTEIN RTA1-RELATED"/>
    <property type="match status" value="1"/>
</dbReference>
<feature type="compositionally biased region" description="Basic and acidic residues" evidence="5">
    <location>
        <begin position="295"/>
        <end position="308"/>
    </location>
</feature>
<evidence type="ECO:0008006" key="9">
    <source>
        <dbReference type="Google" id="ProtNLM"/>
    </source>
</evidence>
<feature type="transmembrane region" description="Helical" evidence="6">
    <location>
        <begin position="87"/>
        <end position="108"/>
    </location>
</feature>
<keyword evidence="4 6" id="KW-0472">Membrane</keyword>
<reference evidence="7 8" key="1">
    <citation type="submission" date="2017-10" db="EMBL/GenBank/DDBJ databases">
        <title>A novel species of cold-tolerant Malassezia isolated from bats.</title>
        <authorList>
            <person name="Lorch J.M."/>
            <person name="Palmer J.M."/>
            <person name="Vanderwolf K.J."/>
            <person name="Schmidt K.Z."/>
            <person name="Verant M.L."/>
            <person name="Weller T.J."/>
            <person name="Blehert D.S."/>
        </authorList>
    </citation>
    <scope>NUCLEOTIDE SEQUENCE [LARGE SCALE GENOMIC DNA]</scope>
    <source>
        <strain evidence="7 8">NWHC:44797-103</strain>
    </source>
</reference>
<accession>A0A2N1JEB3</accession>
<feature type="transmembrane region" description="Helical" evidence="6">
    <location>
        <begin position="239"/>
        <end position="258"/>
    </location>
</feature>
<keyword evidence="3 6" id="KW-1133">Transmembrane helix</keyword>
<evidence type="ECO:0000313" key="8">
    <source>
        <dbReference type="Proteomes" id="UP000232875"/>
    </source>
</evidence>
<feature type="transmembrane region" description="Helical" evidence="6">
    <location>
        <begin position="49"/>
        <end position="67"/>
    </location>
</feature>
<feature type="transmembrane region" description="Helical" evidence="6">
    <location>
        <begin position="120"/>
        <end position="141"/>
    </location>
</feature>
<gene>
    <name evidence="7" type="ORF">MVES_001049</name>
</gene>
<evidence type="ECO:0000313" key="7">
    <source>
        <dbReference type="EMBL" id="PKI84888.1"/>
    </source>
</evidence>
<dbReference type="Proteomes" id="UP000232875">
    <property type="component" value="Unassembled WGS sequence"/>
</dbReference>
<dbReference type="AlphaFoldDB" id="A0A2N1JEB3"/>
<feature type="transmembrane region" description="Helical" evidence="6">
    <location>
        <begin position="161"/>
        <end position="180"/>
    </location>
</feature>
<protein>
    <recommendedName>
        <fullName evidence="9">Rta1p</fullName>
    </recommendedName>
</protein>
<name>A0A2N1JEB3_9BASI</name>
<comment type="subcellular location">
    <subcellularLocation>
        <location evidence="1">Membrane</location>
        <topology evidence="1">Multi-pass membrane protein</topology>
    </subcellularLocation>
</comment>
<dbReference type="PANTHER" id="PTHR31465:SF1">
    <property type="entry name" value="PROTEIN RTA1-RELATED"/>
    <property type="match status" value="1"/>
</dbReference>
<evidence type="ECO:0000256" key="3">
    <source>
        <dbReference type="ARBA" id="ARBA00022989"/>
    </source>
</evidence>
<dbReference type="OrthoDB" id="3358017at2759"/>
<dbReference type="Pfam" id="PF04479">
    <property type="entry name" value="RTA1"/>
    <property type="match status" value="1"/>
</dbReference>
<dbReference type="STRING" id="2020962.A0A2N1JEB3"/>
<evidence type="ECO:0000256" key="4">
    <source>
        <dbReference type="ARBA" id="ARBA00023136"/>
    </source>
</evidence>
<keyword evidence="2 6" id="KW-0812">Transmembrane</keyword>
<evidence type="ECO:0000256" key="2">
    <source>
        <dbReference type="ARBA" id="ARBA00022692"/>
    </source>
</evidence>
<dbReference type="EMBL" id="KZ454988">
    <property type="protein sequence ID" value="PKI84888.1"/>
    <property type="molecule type" value="Genomic_DNA"/>
</dbReference>
<dbReference type="GO" id="GO:0016020">
    <property type="term" value="C:membrane"/>
    <property type="evidence" value="ECO:0007669"/>
    <property type="project" value="UniProtKB-SubCell"/>
</dbReference>
<sequence length="328" mass="36849">MADQMTGSTDPQYSIYGYLPKVAPAIVMIVLFAISSIWQGLQLFYYKQWWLVIQPIGTLAEMVGYILDVQHGDAEKTRDPYVAMECFLIITPCLFAAVHFTSIGRITTLFPRRFTLLKPILVMPVFVCIDVASLIVQAVGAAKAGTADSFDEDEIRSGSNIVLAGIAVQLFGYLLFNFIFLTFGYKLMKHGAHLLQNDTKAFMIAVFFSSLAIILRSIYRIIEMAFGWDGVINQTEWPLYAFDAAFVVIAVYFMNVWYPGKYLPNRFSWKYSPEKAGYTTGFEDPHIIGQIGPNRNKETDLEKKDDAEDYEMHPELAAPGLASESSAL</sequence>
<keyword evidence="8" id="KW-1185">Reference proteome</keyword>
<organism evidence="7 8">
    <name type="scientific">Malassezia vespertilionis</name>
    <dbReference type="NCBI Taxonomy" id="2020962"/>
    <lineage>
        <taxon>Eukaryota</taxon>
        <taxon>Fungi</taxon>
        <taxon>Dikarya</taxon>
        <taxon>Basidiomycota</taxon>
        <taxon>Ustilaginomycotina</taxon>
        <taxon>Malasseziomycetes</taxon>
        <taxon>Malasseziales</taxon>
        <taxon>Malasseziaceae</taxon>
        <taxon>Malassezia</taxon>
    </lineage>
</organism>
<proteinExistence type="predicted"/>
<feature type="transmembrane region" description="Helical" evidence="6">
    <location>
        <begin position="15"/>
        <end position="37"/>
    </location>
</feature>
<feature type="region of interest" description="Disordered" evidence="5">
    <location>
        <begin position="287"/>
        <end position="308"/>
    </location>
</feature>
<evidence type="ECO:0000256" key="6">
    <source>
        <dbReference type="SAM" id="Phobius"/>
    </source>
</evidence>
<feature type="transmembrane region" description="Helical" evidence="6">
    <location>
        <begin position="201"/>
        <end position="219"/>
    </location>
</feature>
<evidence type="ECO:0000256" key="1">
    <source>
        <dbReference type="ARBA" id="ARBA00004141"/>
    </source>
</evidence>